<organism evidence="2">
    <name type="scientific">freshwater metagenome</name>
    <dbReference type="NCBI Taxonomy" id="449393"/>
    <lineage>
        <taxon>unclassified sequences</taxon>
        <taxon>metagenomes</taxon>
        <taxon>ecological metagenomes</taxon>
    </lineage>
</organism>
<feature type="compositionally biased region" description="Low complexity" evidence="1">
    <location>
        <begin position="197"/>
        <end position="214"/>
    </location>
</feature>
<feature type="compositionally biased region" description="Basic and acidic residues" evidence="1">
    <location>
        <begin position="148"/>
        <end position="167"/>
    </location>
</feature>
<dbReference type="EMBL" id="CAEZUO010000064">
    <property type="protein sequence ID" value="CAB4611145.1"/>
    <property type="molecule type" value="Genomic_DNA"/>
</dbReference>
<dbReference type="AlphaFoldDB" id="A0A6J6HIJ3"/>
<accession>A0A6J6HIJ3</accession>
<evidence type="ECO:0000313" key="2">
    <source>
        <dbReference type="EMBL" id="CAB4611145.1"/>
    </source>
</evidence>
<reference evidence="2" key="1">
    <citation type="submission" date="2020-05" db="EMBL/GenBank/DDBJ databases">
        <authorList>
            <person name="Chiriac C."/>
            <person name="Salcher M."/>
            <person name="Ghai R."/>
            <person name="Kavagutti S V."/>
        </authorList>
    </citation>
    <scope>NUCLEOTIDE SEQUENCE</scope>
</reference>
<feature type="region of interest" description="Disordered" evidence="1">
    <location>
        <begin position="124"/>
        <end position="214"/>
    </location>
</feature>
<feature type="compositionally biased region" description="Low complexity" evidence="1">
    <location>
        <begin position="168"/>
        <end position="183"/>
    </location>
</feature>
<evidence type="ECO:0000256" key="1">
    <source>
        <dbReference type="SAM" id="MobiDB-lite"/>
    </source>
</evidence>
<name>A0A6J6HIJ3_9ZZZZ</name>
<proteinExistence type="predicted"/>
<protein>
    <submittedName>
        <fullName evidence="2">Unannotated protein</fullName>
    </submittedName>
</protein>
<sequence length="214" mass="21872">MKRAAAISMAALLSVGGATTVLASTAGAGVNDSSTTETTIDPTTPTTEALAPVVTDFSITLAGLGDISLSVDPTTHEISNIVVTPLDGITVADPIAVHNGIQLDFTLADGTVKSVVVEVEGHHGTVRLEVEDPESEDEAHNGDGPPPIEDRGVSAEHRNDNHDRHGPDATTPPATNPTTTGAPSVNRGPSQSDSSNRQESGSQSGRNGRSGSRD</sequence>
<gene>
    <name evidence="2" type="ORF">UFOPK1827_01280</name>
</gene>